<dbReference type="AlphaFoldDB" id="A0A1M2VGJ3"/>
<evidence type="ECO:0000256" key="4">
    <source>
        <dbReference type="ARBA" id="ARBA00022989"/>
    </source>
</evidence>
<feature type="transmembrane region" description="Helical" evidence="7">
    <location>
        <begin position="172"/>
        <end position="190"/>
    </location>
</feature>
<feature type="transmembrane region" description="Helical" evidence="7">
    <location>
        <begin position="235"/>
        <end position="257"/>
    </location>
</feature>
<feature type="transmembrane region" description="Helical" evidence="7">
    <location>
        <begin position="202"/>
        <end position="223"/>
    </location>
</feature>
<dbReference type="OMA" id="DFDKRHM"/>
<evidence type="ECO:0000259" key="8">
    <source>
        <dbReference type="PROSITE" id="PS50850"/>
    </source>
</evidence>
<name>A0A1M2VGJ3_TRAPU</name>
<evidence type="ECO:0000256" key="3">
    <source>
        <dbReference type="ARBA" id="ARBA00022692"/>
    </source>
</evidence>
<dbReference type="PANTHER" id="PTHR43791">
    <property type="entry name" value="PERMEASE-RELATED"/>
    <property type="match status" value="1"/>
</dbReference>
<feature type="transmembrane region" description="Helical" evidence="7">
    <location>
        <begin position="343"/>
        <end position="363"/>
    </location>
</feature>
<dbReference type="GO" id="GO:0022857">
    <property type="term" value="F:transmembrane transporter activity"/>
    <property type="evidence" value="ECO:0007669"/>
    <property type="project" value="InterPro"/>
</dbReference>
<dbReference type="Gene3D" id="1.20.1250.20">
    <property type="entry name" value="MFS general substrate transporter like domains"/>
    <property type="match status" value="2"/>
</dbReference>
<proteinExistence type="predicted"/>
<dbReference type="SUPFAM" id="SSF103473">
    <property type="entry name" value="MFS general substrate transporter"/>
    <property type="match status" value="1"/>
</dbReference>
<feature type="transmembrane region" description="Helical" evidence="7">
    <location>
        <begin position="462"/>
        <end position="482"/>
    </location>
</feature>
<sequence>MSSADPEKALATVEAQPAERSSAASMYSSNEKGRTSEVERVEKPGEERLEPPLYNAHIDVSGVDERKLMRKIDLYLVPWLSFLYLLSFLDRTSIGNAKLYHMTTDLHLTDQQYLIALTIFFFSYSIFEVPSNVFLKRLRPSIWLSLLMLCWGIMMTVQGLVHNYGGLLGMRWMLGMFEAGLFPGVNYYLSCWYKRSEFGIRAALFFSAATVSGAFGGLLAAAISNMEGVGGKPAWAWIFIIEGLVTVIAGIVSFWIIQDFPDTAKFLSEAERTVVVRRLQSDDQYSAAGENLRWHYIWRSLLDWKTWVGMVLYMGADGPLYAFSLFLPSIINQLGFTATPANLLTVPVYALACVVTCVVGFVADRHGCRGYLAVACLTVGMIGYIILIVSRNATLSYIAVYMAACGIYPTIPNIVAWVSNNVEGSYKRSVSIAMVISFGNINGAVSSNVYRARDAPWYTLGHGIVLMYICIGLITAVVYWYFLRRENAKRERGERDEIIRGVNDHRTDLACNGTYDSVADAKRDKGDEWSGYRYTL</sequence>
<dbReference type="OrthoDB" id="2962993at2759"/>
<keyword evidence="5 7" id="KW-0472">Membrane</keyword>
<feature type="transmembrane region" description="Helical" evidence="7">
    <location>
        <begin position="307"/>
        <end position="331"/>
    </location>
</feature>
<feature type="transmembrane region" description="Helical" evidence="7">
    <location>
        <begin position="430"/>
        <end position="450"/>
    </location>
</feature>
<evidence type="ECO:0000256" key="1">
    <source>
        <dbReference type="ARBA" id="ARBA00004141"/>
    </source>
</evidence>
<protein>
    <recommendedName>
        <fullName evidence="8">Major facilitator superfamily (MFS) profile domain-containing protein</fullName>
    </recommendedName>
</protein>
<dbReference type="FunFam" id="1.20.1250.20:FF:000068">
    <property type="entry name" value="MFS general substrate transporter"/>
    <property type="match status" value="1"/>
</dbReference>
<evidence type="ECO:0000313" key="10">
    <source>
        <dbReference type="Proteomes" id="UP000184267"/>
    </source>
</evidence>
<evidence type="ECO:0000256" key="7">
    <source>
        <dbReference type="SAM" id="Phobius"/>
    </source>
</evidence>
<keyword evidence="10" id="KW-1185">Reference proteome</keyword>
<keyword evidence="2" id="KW-0813">Transport</keyword>
<dbReference type="GO" id="GO:0016020">
    <property type="term" value="C:membrane"/>
    <property type="evidence" value="ECO:0007669"/>
    <property type="project" value="UniProtKB-SubCell"/>
</dbReference>
<feature type="transmembrane region" description="Helical" evidence="7">
    <location>
        <begin position="395"/>
        <end position="418"/>
    </location>
</feature>
<dbReference type="InterPro" id="IPR011701">
    <property type="entry name" value="MFS"/>
</dbReference>
<feature type="transmembrane region" description="Helical" evidence="7">
    <location>
        <begin position="142"/>
        <end position="160"/>
    </location>
</feature>
<dbReference type="InterPro" id="IPR036259">
    <property type="entry name" value="MFS_trans_sf"/>
</dbReference>
<dbReference type="InterPro" id="IPR020846">
    <property type="entry name" value="MFS_dom"/>
</dbReference>
<reference evidence="9 10" key="1">
    <citation type="submission" date="2016-10" db="EMBL/GenBank/DDBJ databases">
        <title>Genome sequence of the basidiomycete white-rot fungus Trametes pubescens.</title>
        <authorList>
            <person name="Makela M.R."/>
            <person name="Granchi Z."/>
            <person name="Peng M."/>
            <person name="De Vries R.P."/>
            <person name="Grigoriev I."/>
            <person name="Riley R."/>
            <person name="Hilden K."/>
        </authorList>
    </citation>
    <scope>NUCLEOTIDE SEQUENCE [LARGE SCALE GENOMIC DNA]</scope>
    <source>
        <strain evidence="9 10">FBCC735</strain>
    </source>
</reference>
<dbReference type="PANTHER" id="PTHR43791:SF19">
    <property type="entry name" value="TRANSPORTER, PUTATIVE (AFU_ORTHOLOGUE AFUA_1G01812)-RELATED"/>
    <property type="match status" value="1"/>
</dbReference>
<evidence type="ECO:0000256" key="5">
    <source>
        <dbReference type="ARBA" id="ARBA00023136"/>
    </source>
</evidence>
<keyword evidence="4 7" id="KW-1133">Transmembrane helix</keyword>
<dbReference type="Proteomes" id="UP000184267">
    <property type="component" value="Unassembled WGS sequence"/>
</dbReference>
<feature type="transmembrane region" description="Helical" evidence="7">
    <location>
        <begin position="114"/>
        <end position="135"/>
    </location>
</feature>
<organism evidence="9 10">
    <name type="scientific">Trametes pubescens</name>
    <name type="common">White-rot fungus</name>
    <dbReference type="NCBI Taxonomy" id="154538"/>
    <lineage>
        <taxon>Eukaryota</taxon>
        <taxon>Fungi</taxon>
        <taxon>Dikarya</taxon>
        <taxon>Basidiomycota</taxon>
        <taxon>Agaricomycotina</taxon>
        <taxon>Agaricomycetes</taxon>
        <taxon>Polyporales</taxon>
        <taxon>Polyporaceae</taxon>
        <taxon>Trametes</taxon>
    </lineage>
</organism>
<gene>
    <name evidence="9" type="ORF">TRAPUB_2448</name>
</gene>
<feature type="region of interest" description="Disordered" evidence="6">
    <location>
        <begin position="1"/>
        <end position="46"/>
    </location>
</feature>
<feature type="domain" description="Major facilitator superfamily (MFS) profile" evidence="8">
    <location>
        <begin position="76"/>
        <end position="487"/>
    </location>
</feature>
<accession>A0A1M2VGJ3</accession>
<feature type="transmembrane region" description="Helical" evidence="7">
    <location>
        <begin position="74"/>
        <end position="94"/>
    </location>
</feature>
<comment type="caution">
    <text evidence="9">The sequence shown here is derived from an EMBL/GenBank/DDBJ whole genome shotgun (WGS) entry which is preliminary data.</text>
</comment>
<keyword evidence="3 7" id="KW-0812">Transmembrane</keyword>
<dbReference type="FunFam" id="1.20.1250.20:FF:000034">
    <property type="entry name" value="MFS general substrate transporter"/>
    <property type="match status" value="1"/>
</dbReference>
<feature type="compositionally biased region" description="Basic and acidic residues" evidence="6">
    <location>
        <begin position="31"/>
        <end position="46"/>
    </location>
</feature>
<comment type="subcellular location">
    <subcellularLocation>
        <location evidence="1">Membrane</location>
        <topology evidence="1">Multi-pass membrane protein</topology>
    </subcellularLocation>
</comment>
<dbReference type="EMBL" id="MNAD01001270">
    <property type="protein sequence ID" value="OJT06698.1"/>
    <property type="molecule type" value="Genomic_DNA"/>
</dbReference>
<dbReference type="Pfam" id="PF07690">
    <property type="entry name" value="MFS_1"/>
    <property type="match status" value="1"/>
</dbReference>
<evidence type="ECO:0000256" key="2">
    <source>
        <dbReference type="ARBA" id="ARBA00022448"/>
    </source>
</evidence>
<feature type="transmembrane region" description="Helical" evidence="7">
    <location>
        <begin position="370"/>
        <end position="389"/>
    </location>
</feature>
<evidence type="ECO:0000313" key="9">
    <source>
        <dbReference type="EMBL" id="OJT06698.1"/>
    </source>
</evidence>
<dbReference type="PROSITE" id="PS50850">
    <property type="entry name" value="MFS"/>
    <property type="match status" value="1"/>
</dbReference>
<evidence type="ECO:0000256" key="6">
    <source>
        <dbReference type="SAM" id="MobiDB-lite"/>
    </source>
</evidence>